<name>A0ABY6E8V2_9ACTN</name>
<dbReference type="Proteomes" id="UP001061298">
    <property type="component" value="Chromosome"/>
</dbReference>
<dbReference type="InterPro" id="IPR050471">
    <property type="entry name" value="AB_hydrolase"/>
</dbReference>
<proteinExistence type="predicted"/>
<dbReference type="Pfam" id="PF12697">
    <property type="entry name" value="Abhydrolase_6"/>
    <property type="match status" value="1"/>
</dbReference>
<dbReference type="RefSeq" id="WP_263232706.1">
    <property type="nucleotide sequence ID" value="NZ_CP106793.1"/>
</dbReference>
<dbReference type="SUPFAM" id="SSF53474">
    <property type="entry name" value="alpha/beta-Hydrolases"/>
    <property type="match status" value="1"/>
</dbReference>
<feature type="compositionally biased region" description="Acidic residues" evidence="1">
    <location>
        <begin position="164"/>
        <end position="173"/>
    </location>
</feature>
<organism evidence="3 4">
    <name type="scientific">Streptomyces cynarae</name>
    <dbReference type="NCBI Taxonomy" id="2981134"/>
    <lineage>
        <taxon>Bacteria</taxon>
        <taxon>Bacillati</taxon>
        <taxon>Actinomycetota</taxon>
        <taxon>Actinomycetes</taxon>
        <taxon>Kitasatosporales</taxon>
        <taxon>Streptomycetaceae</taxon>
        <taxon>Streptomyces</taxon>
    </lineage>
</organism>
<feature type="region of interest" description="Disordered" evidence="1">
    <location>
        <begin position="153"/>
        <end position="175"/>
    </location>
</feature>
<dbReference type="InterPro" id="IPR029058">
    <property type="entry name" value="AB_hydrolase_fold"/>
</dbReference>
<protein>
    <submittedName>
        <fullName evidence="3">Alpha/beta hydrolase</fullName>
    </submittedName>
</protein>
<dbReference type="EMBL" id="CP106793">
    <property type="protein sequence ID" value="UXY22637.1"/>
    <property type="molecule type" value="Genomic_DNA"/>
</dbReference>
<feature type="domain" description="AB hydrolase-1" evidence="2">
    <location>
        <begin position="15"/>
        <end position="254"/>
    </location>
</feature>
<reference evidence="3" key="1">
    <citation type="submission" date="2022-10" db="EMBL/GenBank/DDBJ databases">
        <authorList>
            <person name="Mo P."/>
        </authorList>
    </citation>
    <scope>NUCLEOTIDE SEQUENCE</scope>
    <source>
        <strain evidence="3">HUAS 13-4</strain>
    </source>
</reference>
<keyword evidence="3" id="KW-0378">Hydrolase</keyword>
<keyword evidence="4" id="KW-1185">Reference proteome</keyword>
<gene>
    <name evidence="3" type="ORF">N8I84_30965</name>
</gene>
<accession>A0ABY6E8V2</accession>
<feature type="compositionally biased region" description="Low complexity" evidence="1">
    <location>
        <begin position="153"/>
        <end position="163"/>
    </location>
</feature>
<dbReference type="GO" id="GO:0016787">
    <property type="term" value="F:hydrolase activity"/>
    <property type="evidence" value="ECO:0007669"/>
    <property type="project" value="UniProtKB-KW"/>
</dbReference>
<evidence type="ECO:0000256" key="1">
    <source>
        <dbReference type="SAM" id="MobiDB-lite"/>
    </source>
</evidence>
<dbReference type="InterPro" id="IPR000073">
    <property type="entry name" value="AB_hydrolase_1"/>
</dbReference>
<sequence length="268" mass="28340">MADLHYDVRGSGPALLVVPGGAGHPMGLDRMTDRLADRFTVVTYDPLGLAHGRLGLPVGQQRVEAWSDGAHRVLEAVVPEGQFAYLVGFSSGGIAALDLLARHPDRLRHVVAHEPPVVEVLPDAARQRAMFTEVADTYRTAGLRAAGARLAAGLEGRPGPAEPAEAEPPEPGDDLTNPMGIFLTRVLPSFTAYAPDTTALKSASARLTLAAGVDSRGGLLHRTARSAAELTGAAFTEFPGGHVGVAEHPEEFAERLADTLLFRDSPRR</sequence>
<dbReference type="PANTHER" id="PTHR43433:SF5">
    <property type="entry name" value="AB HYDROLASE-1 DOMAIN-CONTAINING PROTEIN"/>
    <property type="match status" value="1"/>
</dbReference>
<evidence type="ECO:0000313" key="3">
    <source>
        <dbReference type="EMBL" id="UXY22637.1"/>
    </source>
</evidence>
<dbReference type="PANTHER" id="PTHR43433">
    <property type="entry name" value="HYDROLASE, ALPHA/BETA FOLD FAMILY PROTEIN"/>
    <property type="match status" value="1"/>
</dbReference>
<evidence type="ECO:0000259" key="2">
    <source>
        <dbReference type="Pfam" id="PF12697"/>
    </source>
</evidence>
<dbReference type="Gene3D" id="3.40.50.1820">
    <property type="entry name" value="alpha/beta hydrolase"/>
    <property type="match status" value="1"/>
</dbReference>
<evidence type="ECO:0000313" key="4">
    <source>
        <dbReference type="Proteomes" id="UP001061298"/>
    </source>
</evidence>